<evidence type="ECO:0000313" key="1">
    <source>
        <dbReference type="EMBL" id="TBW34307.1"/>
    </source>
</evidence>
<reference evidence="1 2" key="1">
    <citation type="submission" date="2019-02" db="EMBL/GenBank/DDBJ databases">
        <title>Siculibacillus lacustris gen. nov., sp. nov., a new rosette-forming bacterium isolated from a freshwater crater lake (Lake St. Ana, Romania).</title>
        <authorList>
            <person name="Felfoldi T."/>
            <person name="Marton Z."/>
            <person name="Szabo A."/>
            <person name="Mentes A."/>
            <person name="Boka K."/>
            <person name="Marialigeti K."/>
            <person name="Mathe I."/>
            <person name="Koncz M."/>
            <person name="Schumann P."/>
            <person name="Toth E."/>
        </authorList>
    </citation>
    <scope>NUCLEOTIDE SEQUENCE [LARGE SCALE GENOMIC DNA]</scope>
    <source>
        <strain evidence="1 2">SA-279</strain>
    </source>
</reference>
<proteinExistence type="predicted"/>
<evidence type="ECO:0000313" key="2">
    <source>
        <dbReference type="Proteomes" id="UP000292781"/>
    </source>
</evidence>
<keyword evidence="2" id="KW-1185">Reference proteome</keyword>
<dbReference type="OrthoDB" id="7192139at2"/>
<organism evidence="1 2">
    <name type="scientific">Siculibacillus lacustris</name>
    <dbReference type="NCBI Taxonomy" id="1549641"/>
    <lineage>
        <taxon>Bacteria</taxon>
        <taxon>Pseudomonadati</taxon>
        <taxon>Pseudomonadota</taxon>
        <taxon>Alphaproteobacteria</taxon>
        <taxon>Hyphomicrobiales</taxon>
        <taxon>Ancalomicrobiaceae</taxon>
        <taxon>Siculibacillus</taxon>
    </lineage>
</organism>
<name>A0A4Q9VGY4_9HYPH</name>
<evidence type="ECO:0008006" key="3">
    <source>
        <dbReference type="Google" id="ProtNLM"/>
    </source>
</evidence>
<dbReference type="EMBL" id="SJFN01000035">
    <property type="protein sequence ID" value="TBW34307.1"/>
    <property type="molecule type" value="Genomic_DNA"/>
</dbReference>
<dbReference type="Gene3D" id="3.40.50.1000">
    <property type="entry name" value="HAD superfamily/HAD-like"/>
    <property type="match status" value="1"/>
</dbReference>
<accession>A0A4Q9VGY4</accession>
<gene>
    <name evidence="1" type="ORF">EYW49_18680</name>
</gene>
<protein>
    <recommendedName>
        <fullName evidence="3">HAD family hydrolase</fullName>
    </recommendedName>
</protein>
<dbReference type="RefSeq" id="WP_131311146.1">
    <property type="nucleotide sequence ID" value="NZ_SJFN01000035.1"/>
</dbReference>
<dbReference type="SUPFAM" id="SSF56784">
    <property type="entry name" value="HAD-like"/>
    <property type="match status" value="1"/>
</dbReference>
<dbReference type="InterPro" id="IPR036412">
    <property type="entry name" value="HAD-like_sf"/>
</dbReference>
<sequence length="219" mass="23206">MSAADSLPAGTATGRPLVVVDVDEVILRFVEPLERYLESTGHRLAPVAFAITGNVLKAGSTRPIPAEAVHDLIEGFYAARVASQPPVDGAVAALARLSAACDIVLLSNLPGRHGEARARRLAELGIAAPLRVNEGPKGPAVAALAAERGAERVIFVDDGPIHLASVRDRVPGARLVQFVDDERFFRMAPEVPGVWLKTRSWDEVAARIEAEARAFAPSG</sequence>
<dbReference type="AlphaFoldDB" id="A0A4Q9VGY4"/>
<dbReference type="InterPro" id="IPR023214">
    <property type="entry name" value="HAD_sf"/>
</dbReference>
<dbReference type="Proteomes" id="UP000292781">
    <property type="component" value="Unassembled WGS sequence"/>
</dbReference>
<comment type="caution">
    <text evidence="1">The sequence shown here is derived from an EMBL/GenBank/DDBJ whole genome shotgun (WGS) entry which is preliminary data.</text>
</comment>